<dbReference type="CDD" id="cd03801">
    <property type="entry name" value="GT4_PimA-like"/>
    <property type="match status" value="1"/>
</dbReference>
<keyword evidence="6" id="KW-1185">Reference proteome</keyword>
<dbReference type="Proteomes" id="UP000277326">
    <property type="component" value="Unassembled WGS sequence"/>
</dbReference>
<dbReference type="RefSeq" id="WP_121919513.1">
    <property type="nucleotide sequence ID" value="NZ_CP034145.1"/>
</dbReference>
<dbReference type="AlphaFoldDB" id="A0A3M0DNN1"/>
<organism evidence="4 5">
    <name type="scientific">Haloplanus aerogenes</name>
    <dbReference type="NCBI Taxonomy" id="660522"/>
    <lineage>
        <taxon>Archaea</taxon>
        <taxon>Methanobacteriati</taxon>
        <taxon>Methanobacteriota</taxon>
        <taxon>Stenosarchaea group</taxon>
        <taxon>Halobacteria</taxon>
        <taxon>Halobacteriales</taxon>
        <taxon>Haloferacaceae</taxon>
        <taxon>Haloplanus</taxon>
    </lineage>
</organism>
<evidence type="ECO:0000313" key="4">
    <source>
        <dbReference type="EMBL" id="RMB23578.1"/>
    </source>
</evidence>
<proteinExistence type="predicted"/>
<evidence type="ECO:0000313" key="3">
    <source>
        <dbReference type="EMBL" id="AZH24758.1"/>
    </source>
</evidence>
<dbReference type="EMBL" id="CP034145">
    <property type="protein sequence ID" value="AZH24758.1"/>
    <property type="molecule type" value="Genomic_DNA"/>
</dbReference>
<reference evidence="3 6" key="2">
    <citation type="submission" date="2018-07" db="EMBL/GenBank/DDBJ databases">
        <title>Genome sequences of Haloplanus aerogenes JCM 16430T.</title>
        <authorList>
            <person name="Kim Y.B."/>
            <person name="Roh S.W."/>
        </authorList>
    </citation>
    <scope>NUCLEOTIDE SEQUENCE [LARGE SCALE GENOMIC DNA]</scope>
    <source>
        <strain evidence="3 6">JCM 16430</strain>
    </source>
</reference>
<evidence type="ECO:0000259" key="2">
    <source>
        <dbReference type="Pfam" id="PF13439"/>
    </source>
</evidence>
<dbReference type="Pfam" id="PF13692">
    <property type="entry name" value="Glyco_trans_1_4"/>
    <property type="match status" value="1"/>
</dbReference>
<dbReference type="PANTHER" id="PTHR46401">
    <property type="entry name" value="GLYCOSYLTRANSFERASE WBBK-RELATED"/>
    <property type="match status" value="1"/>
</dbReference>
<dbReference type="Gene3D" id="3.40.50.2000">
    <property type="entry name" value="Glycogen Phosphorylase B"/>
    <property type="match status" value="2"/>
</dbReference>
<dbReference type="KEGG" id="haer:DU502_04895"/>
<reference evidence="4" key="3">
    <citation type="submission" date="2018-10" db="EMBL/GenBank/DDBJ databases">
        <authorList>
            <person name="Whitman W."/>
            <person name="Huntemann M."/>
            <person name="Clum A."/>
            <person name="Pillay M."/>
            <person name="Palaniappan K."/>
            <person name="Varghese N."/>
            <person name="Mikhailova N."/>
            <person name="Stamatis D."/>
            <person name="Reddy T."/>
            <person name="Daum C."/>
            <person name="Shapiro N."/>
            <person name="Ivanova N."/>
            <person name="Kyrpides N."/>
            <person name="Woyke T."/>
        </authorList>
    </citation>
    <scope>NUCLEOTIDE SEQUENCE</scope>
    <source>
        <strain evidence="4">CGMCC 1.10124</strain>
    </source>
</reference>
<evidence type="ECO:0000313" key="6">
    <source>
        <dbReference type="Proteomes" id="UP000282007"/>
    </source>
</evidence>
<dbReference type="PANTHER" id="PTHR46401:SF2">
    <property type="entry name" value="GLYCOSYLTRANSFERASE WBBK-RELATED"/>
    <property type="match status" value="1"/>
</dbReference>
<evidence type="ECO:0000313" key="5">
    <source>
        <dbReference type="Proteomes" id="UP000277326"/>
    </source>
</evidence>
<dbReference type="OrthoDB" id="132546at2157"/>
<dbReference type="Proteomes" id="UP000282007">
    <property type="component" value="Chromosome"/>
</dbReference>
<gene>
    <name evidence="4" type="ORF">ATH50_0794</name>
    <name evidence="3" type="ORF">DU502_04895</name>
</gene>
<name>A0A3M0DNN1_9EURY</name>
<dbReference type="Pfam" id="PF13439">
    <property type="entry name" value="Glyco_transf_4"/>
    <property type="match status" value="1"/>
</dbReference>
<feature type="domain" description="Glycosyltransferase subfamily 4-like N-terminal" evidence="2">
    <location>
        <begin position="24"/>
        <end position="170"/>
    </location>
</feature>
<keyword evidence="1 4" id="KW-0808">Transferase</keyword>
<dbReference type="GeneID" id="38470599"/>
<protein>
    <submittedName>
        <fullName evidence="3">Glycosyltransferase family 1 protein</fullName>
    </submittedName>
    <submittedName>
        <fullName evidence="4">Glycosyltransferase involved in cell wall biosynthesis</fullName>
    </submittedName>
</protein>
<accession>A0A3M0DNN1</accession>
<sequence length="369" mass="42095">MHSLHLTTAHTPTDVRIFNKEAISLANEGFDVGILAHDAPAQDQNRIQFFDLGSSQTRVDRWKNIPKVAQIAKRLDPSIYHFHDPELIPVGLYLSRTTDSAVVYDVHEDYGHIATTREWIPNPVSGPLSYILPKIEGATAERFDAIVAVSDWIATPFRDRGIPVTVAHNFPRTESLPPANNLVERDREYVLCYVGGLQELRGIYRMLELLETLLERNIDVELWALGKWSPDENHARVDRFIQQRNLKRYVRFPGYLAYDEMFQHLHSADVGLALLDVEHYKKGVPTKFFEYLYAGLPIVTTPVDAVDAFMPEQYCHVVPQGDTEATADAVETALERDYDPVQMRSLVEAEYSWETEAEKLVNLYEDLLG</sequence>
<dbReference type="InterPro" id="IPR028098">
    <property type="entry name" value="Glyco_trans_4-like_N"/>
</dbReference>
<dbReference type="EMBL" id="REFS01000002">
    <property type="protein sequence ID" value="RMB23578.1"/>
    <property type="molecule type" value="Genomic_DNA"/>
</dbReference>
<dbReference type="GO" id="GO:0016757">
    <property type="term" value="F:glycosyltransferase activity"/>
    <property type="evidence" value="ECO:0007669"/>
    <property type="project" value="TreeGrafter"/>
</dbReference>
<reference evidence="4 5" key="1">
    <citation type="journal article" date="2015" name="Stand. Genomic Sci.">
        <title>Genomic Encyclopedia of Bacterial and Archaeal Type Strains, Phase III: the genomes of soil and plant-associated and newly described type strains.</title>
        <authorList>
            <person name="Whitman W.B."/>
            <person name="Woyke T."/>
            <person name="Klenk H.P."/>
            <person name="Zhou Y."/>
            <person name="Lilburn T.G."/>
            <person name="Beck B.J."/>
            <person name="De Vos P."/>
            <person name="Vandamme P."/>
            <person name="Eisen J.A."/>
            <person name="Garrity G."/>
            <person name="Hugenholtz P."/>
            <person name="Kyrpides N.C."/>
        </authorList>
    </citation>
    <scope>NUCLEOTIDE SEQUENCE [LARGE SCALE GENOMIC DNA]</scope>
    <source>
        <strain evidence="4 5">CGMCC 1.10124</strain>
    </source>
</reference>
<dbReference type="SUPFAM" id="SSF53756">
    <property type="entry name" value="UDP-Glycosyltransferase/glycogen phosphorylase"/>
    <property type="match status" value="1"/>
</dbReference>
<evidence type="ECO:0000256" key="1">
    <source>
        <dbReference type="ARBA" id="ARBA00022679"/>
    </source>
</evidence>